<dbReference type="InterPro" id="IPR012312">
    <property type="entry name" value="Hemerythrin-like"/>
</dbReference>
<dbReference type="KEGG" id="acp:A2cp1_0473"/>
<gene>
    <name evidence="2" type="ordered locus">A2cp1_0473</name>
</gene>
<feature type="domain" description="Hemerythrin-like" evidence="1">
    <location>
        <begin position="11"/>
        <end position="87"/>
    </location>
</feature>
<protein>
    <recommendedName>
        <fullName evidence="1">Hemerythrin-like domain-containing protein</fullName>
    </recommendedName>
</protein>
<keyword evidence="3" id="KW-1185">Reference proteome</keyword>
<dbReference type="RefSeq" id="WP_012631881.1">
    <property type="nucleotide sequence ID" value="NC_011891.1"/>
</dbReference>
<evidence type="ECO:0000313" key="3">
    <source>
        <dbReference type="Proteomes" id="UP000007089"/>
    </source>
</evidence>
<dbReference type="EMBL" id="CP001359">
    <property type="protein sequence ID" value="ACL63830.1"/>
    <property type="molecule type" value="Genomic_DNA"/>
</dbReference>
<accession>B8JB19</accession>
<sequence length="174" mass="18864">MSAREAGRIERFLSDDHLRLDGLLTRAAADPAAIDRPPYDAFRAGLLRHIALEEKVLLPAAREAQGGEPLPLARRLRIEHGAIASLLVPTPTHALIGEIRKILAPHNLLEEAPDGLYATCDRLLAARAQEIVARMAAYPPVKVAAYNDGPRVLRTAEAALEQSAKQAEARPGPR</sequence>
<organism evidence="2 3">
    <name type="scientific">Anaeromyxobacter dehalogenans (strain ATCC BAA-258 / DSM 21875 / 2CP-1)</name>
    <dbReference type="NCBI Taxonomy" id="455488"/>
    <lineage>
        <taxon>Bacteria</taxon>
        <taxon>Pseudomonadati</taxon>
        <taxon>Myxococcota</taxon>
        <taxon>Myxococcia</taxon>
        <taxon>Myxococcales</taxon>
        <taxon>Cystobacterineae</taxon>
        <taxon>Anaeromyxobacteraceae</taxon>
        <taxon>Anaeromyxobacter</taxon>
    </lineage>
</organism>
<dbReference type="Proteomes" id="UP000007089">
    <property type="component" value="Chromosome"/>
</dbReference>
<name>B8JB19_ANAD2</name>
<dbReference type="AlphaFoldDB" id="B8JB19"/>
<evidence type="ECO:0000313" key="2">
    <source>
        <dbReference type="EMBL" id="ACL63830.1"/>
    </source>
</evidence>
<evidence type="ECO:0000259" key="1">
    <source>
        <dbReference type="Pfam" id="PF01814"/>
    </source>
</evidence>
<dbReference type="HOGENOM" id="CLU_1536917_0_0_7"/>
<dbReference type="Pfam" id="PF01814">
    <property type="entry name" value="Hemerythrin"/>
    <property type="match status" value="1"/>
</dbReference>
<reference evidence="2" key="1">
    <citation type="submission" date="2009-01" db="EMBL/GenBank/DDBJ databases">
        <title>Complete sequence of Anaeromyxobacter dehalogenans 2CP-1.</title>
        <authorList>
            <consortium name="US DOE Joint Genome Institute"/>
            <person name="Lucas S."/>
            <person name="Copeland A."/>
            <person name="Lapidus A."/>
            <person name="Glavina del Rio T."/>
            <person name="Dalin E."/>
            <person name="Tice H."/>
            <person name="Bruce D."/>
            <person name="Goodwin L."/>
            <person name="Pitluck S."/>
            <person name="Saunders E."/>
            <person name="Brettin T."/>
            <person name="Detter J.C."/>
            <person name="Han C."/>
            <person name="Larimer F."/>
            <person name="Land M."/>
            <person name="Hauser L."/>
            <person name="Kyrpides N."/>
            <person name="Ovchinnikova G."/>
            <person name="Beliaev A.S."/>
            <person name="Richardson P."/>
        </authorList>
    </citation>
    <scope>NUCLEOTIDE SEQUENCE</scope>
    <source>
        <strain evidence="2">2CP-1</strain>
    </source>
</reference>
<proteinExistence type="predicted"/>